<dbReference type="OrthoDB" id="7808879at2"/>
<dbReference type="Pfam" id="PF01380">
    <property type="entry name" value="SIS"/>
    <property type="match status" value="1"/>
</dbReference>
<dbReference type="InterPro" id="IPR001347">
    <property type="entry name" value="SIS_dom"/>
</dbReference>
<reference evidence="6" key="1">
    <citation type="submission" date="2015-07" db="EMBL/GenBank/DDBJ databases">
        <title>Genome sequencing project for genomic taxonomy and phylogenomics of Bacillus-like bacteria.</title>
        <authorList>
            <person name="Liu B."/>
            <person name="Wang J."/>
            <person name="Zhu Y."/>
            <person name="Liu G."/>
            <person name="Chen Q."/>
            <person name="Chen Z."/>
            <person name="Lan J."/>
            <person name="Che J."/>
            <person name="Ge C."/>
            <person name="Shi H."/>
            <person name="Pan Z."/>
            <person name="Liu X."/>
        </authorList>
    </citation>
    <scope>NUCLEOTIDE SEQUENCE [LARGE SCALE GENOMIC DNA]</scope>
    <source>
        <strain evidence="6">FJAT-27997</strain>
    </source>
</reference>
<dbReference type="GO" id="GO:0006002">
    <property type="term" value="P:fructose 6-phosphate metabolic process"/>
    <property type="evidence" value="ECO:0007669"/>
    <property type="project" value="TreeGrafter"/>
</dbReference>
<accession>A0A0K9GWD7</accession>
<evidence type="ECO:0000256" key="2">
    <source>
        <dbReference type="ARBA" id="ARBA00012916"/>
    </source>
</evidence>
<evidence type="ECO:0000259" key="4">
    <source>
        <dbReference type="PROSITE" id="PS51464"/>
    </source>
</evidence>
<dbReference type="PANTHER" id="PTHR10937">
    <property type="entry name" value="GLUCOSAMINE--FRUCTOSE-6-PHOSPHATE AMINOTRANSFERASE, ISOMERIZING"/>
    <property type="match status" value="1"/>
</dbReference>
<dbReference type="InterPro" id="IPR046348">
    <property type="entry name" value="SIS_dom_sf"/>
</dbReference>
<dbReference type="GO" id="GO:0006047">
    <property type="term" value="P:UDP-N-acetylglucosamine metabolic process"/>
    <property type="evidence" value="ECO:0007669"/>
    <property type="project" value="TreeGrafter"/>
</dbReference>
<organism evidence="5 6">
    <name type="scientific">Peribacillus loiseleuriae</name>
    <dbReference type="NCBI Taxonomy" id="1679170"/>
    <lineage>
        <taxon>Bacteria</taxon>
        <taxon>Bacillati</taxon>
        <taxon>Bacillota</taxon>
        <taxon>Bacilli</taxon>
        <taxon>Bacillales</taxon>
        <taxon>Bacillaceae</taxon>
        <taxon>Peribacillus</taxon>
    </lineage>
</organism>
<name>A0A0K9GWD7_9BACI</name>
<keyword evidence="6" id="KW-1185">Reference proteome</keyword>
<dbReference type="AlphaFoldDB" id="A0A0K9GWD7"/>
<dbReference type="PROSITE" id="PS51464">
    <property type="entry name" value="SIS"/>
    <property type="match status" value="1"/>
</dbReference>
<dbReference type="EC" id="2.6.1.16" evidence="2"/>
<evidence type="ECO:0000256" key="1">
    <source>
        <dbReference type="ARBA" id="ARBA00001031"/>
    </source>
</evidence>
<dbReference type="GO" id="GO:0016853">
    <property type="term" value="F:isomerase activity"/>
    <property type="evidence" value="ECO:0007669"/>
    <property type="project" value="UniProtKB-KW"/>
</dbReference>
<feature type="domain" description="SIS" evidence="4">
    <location>
        <begin position="35"/>
        <end position="179"/>
    </location>
</feature>
<sequence>MRDYDNAMRNQVFSLPKLLKEQYEDLEPKTRKLLTTPEIFAIQKIVITGCGDSFAAGLATKHIFELLTGIPTEVVTSIDLSRLYAENQLGNSPNNPFIFAVSHSGTVARVGESVERANKYGAYTIGITSNKDSYLGKTAKKTLDLDIPKFESSPGVRSYLVSVLSLLLIAIRIGEVRGKYTMDVAMDYRKDILTQADLLEESLTSMDSKTLALALEWSEMEAFDFVGSGFDYATAWYGHAKIFEAVGKYAMHINTEEWLHLNFFMRNFSKIGTVMIANSTNPSLSRAIETINYSLELGRPTLVISDLKEKAFAEGCTVIGTPISKYPISIPLTQFVPLALLSGYIANMIGEEDGRGCKDNWSFAQHGNAVKNSEIIVK</sequence>
<dbReference type="EMBL" id="LFZW01000001">
    <property type="protein sequence ID" value="KMY50970.1"/>
    <property type="molecule type" value="Genomic_DNA"/>
</dbReference>
<keyword evidence="5" id="KW-0413">Isomerase</keyword>
<gene>
    <name evidence="5" type="ORF">AC625_16730</name>
</gene>
<evidence type="ECO:0000313" key="6">
    <source>
        <dbReference type="Proteomes" id="UP000037146"/>
    </source>
</evidence>
<protein>
    <recommendedName>
        <fullName evidence="3">Glutamine--fructose-6-phosphate aminotransferase [isomerizing]</fullName>
        <ecNumber evidence="2">2.6.1.16</ecNumber>
    </recommendedName>
</protein>
<dbReference type="RefSeq" id="WP_049682319.1">
    <property type="nucleotide sequence ID" value="NZ_LFZW01000001.1"/>
</dbReference>
<dbReference type="Gene3D" id="3.40.50.10490">
    <property type="entry name" value="Glucose-6-phosphate isomerase like protein, domain 1"/>
    <property type="match status" value="2"/>
</dbReference>
<dbReference type="STRING" id="1679170.AC625_16730"/>
<comment type="caution">
    <text evidence="5">The sequence shown here is derived from an EMBL/GenBank/DDBJ whole genome shotgun (WGS) entry which is preliminary data.</text>
</comment>
<evidence type="ECO:0000313" key="5">
    <source>
        <dbReference type="EMBL" id="KMY50970.1"/>
    </source>
</evidence>
<comment type="catalytic activity">
    <reaction evidence="1">
        <text>D-fructose 6-phosphate + L-glutamine = D-glucosamine 6-phosphate + L-glutamate</text>
        <dbReference type="Rhea" id="RHEA:13237"/>
        <dbReference type="ChEBI" id="CHEBI:29985"/>
        <dbReference type="ChEBI" id="CHEBI:58359"/>
        <dbReference type="ChEBI" id="CHEBI:58725"/>
        <dbReference type="ChEBI" id="CHEBI:61527"/>
        <dbReference type="EC" id="2.6.1.16"/>
    </reaction>
</comment>
<dbReference type="Proteomes" id="UP000037146">
    <property type="component" value="Unassembled WGS sequence"/>
</dbReference>
<dbReference type="PATRIC" id="fig|1679170.3.peg.3800"/>
<evidence type="ECO:0000256" key="3">
    <source>
        <dbReference type="ARBA" id="ARBA00016090"/>
    </source>
</evidence>
<dbReference type="GO" id="GO:0097367">
    <property type="term" value="F:carbohydrate derivative binding"/>
    <property type="evidence" value="ECO:0007669"/>
    <property type="project" value="InterPro"/>
</dbReference>
<dbReference type="GO" id="GO:0004360">
    <property type="term" value="F:glutamine-fructose-6-phosphate transaminase (isomerizing) activity"/>
    <property type="evidence" value="ECO:0007669"/>
    <property type="project" value="UniProtKB-EC"/>
</dbReference>
<dbReference type="PANTHER" id="PTHR10937:SF0">
    <property type="entry name" value="GLUTAMINE--FRUCTOSE-6-PHOSPHATE TRANSAMINASE (ISOMERIZING)"/>
    <property type="match status" value="1"/>
</dbReference>
<dbReference type="GO" id="GO:0006487">
    <property type="term" value="P:protein N-linked glycosylation"/>
    <property type="evidence" value="ECO:0007669"/>
    <property type="project" value="TreeGrafter"/>
</dbReference>
<dbReference type="SUPFAM" id="SSF53697">
    <property type="entry name" value="SIS domain"/>
    <property type="match status" value="1"/>
</dbReference>
<proteinExistence type="predicted"/>